<dbReference type="InterPro" id="IPR015315">
    <property type="entry name" value="DUF1963"/>
</dbReference>
<organism evidence="1 2">
    <name type="scientific">Tritrichomonas musculus</name>
    <dbReference type="NCBI Taxonomy" id="1915356"/>
    <lineage>
        <taxon>Eukaryota</taxon>
        <taxon>Metamonada</taxon>
        <taxon>Parabasalia</taxon>
        <taxon>Tritrichomonadida</taxon>
        <taxon>Tritrichomonadidae</taxon>
        <taxon>Tritrichomonas</taxon>
    </lineage>
</organism>
<accession>A0ABR2L8I3</accession>
<proteinExistence type="predicted"/>
<evidence type="ECO:0008006" key="3">
    <source>
        <dbReference type="Google" id="ProtNLM"/>
    </source>
</evidence>
<keyword evidence="2" id="KW-1185">Reference proteome</keyword>
<protein>
    <recommendedName>
        <fullName evidence="3">DUF1963 domain-containing protein</fullName>
    </recommendedName>
</protein>
<comment type="caution">
    <text evidence="1">The sequence shown here is derived from an EMBL/GenBank/DDBJ whole genome shotgun (WGS) entry which is preliminary data.</text>
</comment>
<name>A0ABR2L8I3_9EUKA</name>
<dbReference type="Pfam" id="PF09234">
    <property type="entry name" value="DUF1963"/>
    <property type="match status" value="1"/>
</dbReference>
<dbReference type="EMBL" id="JAPFFF010000001">
    <property type="protein sequence ID" value="KAK8899311.1"/>
    <property type="molecule type" value="Genomic_DNA"/>
</dbReference>
<dbReference type="Proteomes" id="UP001470230">
    <property type="component" value="Unassembled WGS sequence"/>
</dbReference>
<sequence>MDIYMSILKSYTKFVESNNLTRKASIPIISSFETDGNPRISKIGGKFPYLKDETIPECPKCHEIPMMVAQLYVPALPDYFQSLFPESLQKSLIVLSVCPSCLGSEHYCIHTYDESQLDNLIYHDDVGEKWATPQYNMMRIFNFQPNSPQTYDAIDQQKQYLQFNAITGWKDTEMVPYASVDEVKNLMKGANIEPNNRVFLIAHEINMKNEISGNSYLGGWPHFCQEDQTPKGYQILLNLCESPAATLEWGNGGTAQLWIGINENEGKFKFTCSTH</sequence>
<gene>
    <name evidence="1" type="ORF">M9Y10_001624</name>
</gene>
<reference evidence="1 2" key="1">
    <citation type="submission" date="2024-04" db="EMBL/GenBank/DDBJ databases">
        <title>Tritrichomonas musculus Genome.</title>
        <authorList>
            <person name="Alves-Ferreira E."/>
            <person name="Grigg M."/>
            <person name="Lorenzi H."/>
            <person name="Galac M."/>
        </authorList>
    </citation>
    <scope>NUCLEOTIDE SEQUENCE [LARGE SCALE GENOMIC DNA]</scope>
    <source>
        <strain evidence="1 2">EAF2021</strain>
    </source>
</reference>
<evidence type="ECO:0000313" key="2">
    <source>
        <dbReference type="Proteomes" id="UP001470230"/>
    </source>
</evidence>
<evidence type="ECO:0000313" key="1">
    <source>
        <dbReference type="EMBL" id="KAK8899311.1"/>
    </source>
</evidence>
<dbReference type="Gene3D" id="2.30.320.10">
    <property type="entry name" value="YwqG-like"/>
    <property type="match status" value="1"/>
</dbReference>